<evidence type="ECO:0000256" key="3">
    <source>
        <dbReference type="ARBA" id="ARBA00023098"/>
    </source>
</evidence>
<dbReference type="InterPro" id="IPR050426">
    <property type="entry name" value="Glycosyltransferase_28"/>
</dbReference>
<feature type="compositionally biased region" description="Low complexity" evidence="4">
    <location>
        <begin position="627"/>
        <end position="641"/>
    </location>
</feature>
<dbReference type="Gene3D" id="3.40.50.2000">
    <property type="entry name" value="Glycogen Phosphorylase B"/>
    <property type="match status" value="2"/>
</dbReference>
<evidence type="ECO:0000259" key="6">
    <source>
        <dbReference type="Pfam" id="PF06722"/>
    </source>
</evidence>
<protein>
    <recommendedName>
        <fullName evidence="9">UDP-glucose,sterol transferase</fullName>
    </recommendedName>
</protein>
<feature type="domain" description="Erythromycin biosynthesis protein CIII-like C-terminal" evidence="6">
    <location>
        <begin position="371"/>
        <end position="470"/>
    </location>
</feature>
<dbReference type="Pfam" id="PF06722">
    <property type="entry name" value="EryCIII-like_C"/>
    <property type="match status" value="1"/>
</dbReference>
<evidence type="ECO:0000259" key="5">
    <source>
        <dbReference type="Pfam" id="PF03033"/>
    </source>
</evidence>
<dbReference type="InterPro" id="IPR010610">
    <property type="entry name" value="EryCIII-like_C"/>
</dbReference>
<dbReference type="Pfam" id="PF03033">
    <property type="entry name" value="Glyco_transf_28"/>
    <property type="match status" value="1"/>
</dbReference>
<reference evidence="7 8" key="1">
    <citation type="submission" date="2024-07" db="EMBL/GenBank/DDBJ databases">
        <title>Section-level genome sequencing and comparative genomics of Aspergillus sections Usti and Cavernicolus.</title>
        <authorList>
            <consortium name="Lawrence Berkeley National Laboratory"/>
            <person name="Nybo J.L."/>
            <person name="Vesth T.C."/>
            <person name="Theobald S."/>
            <person name="Frisvad J.C."/>
            <person name="Larsen T.O."/>
            <person name="Kjaerboelling I."/>
            <person name="Rothschild-Mancinelli K."/>
            <person name="Lyhne E.K."/>
            <person name="Kogle M.E."/>
            <person name="Barry K."/>
            <person name="Clum A."/>
            <person name="Na H."/>
            <person name="Ledsgaard L."/>
            <person name="Lin J."/>
            <person name="Lipzen A."/>
            <person name="Kuo A."/>
            <person name="Riley R."/>
            <person name="Mondo S."/>
            <person name="Labutti K."/>
            <person name="Haridas S."/>
            <person name="Pangalinan J."/>
            <person name="Salamov A.A."/>
            <person name="Simmons B.A."/>
            <person name="Magnuson J.K."/>
            <person name="Chen J."/>
            <person name="Drula E."/>
            <person name="Henrissat B."/>
            <person name="Wiebenga A."/>
            <person name="Lubbers R.J."/>
            <person name="Gomes A.C."/>
            <person name="Makela M.R."/>
            <person name="Stajich J."/>
            <person name="Grigoriev I.V."/>
            <person name="Mortensen U.H."/>
            <person name="De Vries R.P."/>
            <person name="Baker S.E."/>
            <person name="Andersen M.R."/>
        </authorList>
    </citation>
    <scope>NUCLEOTIDE SEQUENCE [LARGE SCALE GENOMIC DNA]</scope>
    <source>
        <strain evidence="7 8">CBS 209.92</strain>
    </source>
</reference>
<evidence type="ECO:0008006" key="9">
    <source>
        <dbReference type="Google" id="ProtNLM"/>
    </source>
</evidence>
<dbReference type="CDD" id="cd03784">
    <property type="entry name" value="GT1_Gtf-like"/>
    <property type="match status" value="1"/>
</dbReference>
<dbReference type="Proteomes" id="UP001610563">
    <property type="component" value="Unassembled WGS sequence"/>
</dbReference>
<organism evidence="7 8">
    <name type="scientific">Aspergillus keveii</name>
    <dbReference type="NCBI Taxonomy" id="714993"/>
    <lineage>
        <taxon>Eukaryota</taxon>
        <taxon>Fungi</taxon>
        <taxon>Dikarya</taxon>
        <taxon>Ascomycota</taxon>
        <taxon>Pezizomycotina</taxon>
        <taxon>Eurotiomycetes</taxon>
        <taxon>Eurotiomycetidae</taxon>
        <taxon>Eurotiales</taxon>
        <taxon>Aspergillaceae</taxon>
        <taxon>Aspergillus</taxon>
        <taxon>Aspergillus subgen. Nidulantes</taxon>
    </lineage>
</organism>
<dbReference type="PANTHER" id="PTHR48050">
    <property type="entry name" value="STEROL 3-BETA-GLUCOSYLTRANSFERASE"/>
    <property type="match status" value="1"/>
</dbReference>
<comment type="caution">
    <text evidence="7">The sequence shown here is derived from an EMBL/GenBank/DDBJ whole genome shotgun (WGS) entry which is preliminary data.</text>
</comment>
<dbReference type="EMBL" id="JBFTWV010000021">
    <property type="protein sequence ID" value="KAL2797115.1"/>
    <property type="molecule type" value="Genomic_DNA"/>
</dbReference>
<accession>A0ABR4GF12</accession>
<proteinExistence type="predicted"/>
<evidence type="ECO:0000256" key="4">
    <source>
        <dbReference type="SAM" id="MobiDB-lite"/>
    </source>
</evidence>
<keyword evidence="2" id="KW-0808">Transferase</keyword>
<sequence length="853" mass="92796">MNHPRSLIPGGTSIRDDGRIEVNLDSSACRAVAEFISPAPPPEAEWGPPPPYEEAERAIKLKLNIVIQVVGSRGDVQPFIALGNELQKHGHRVRIATHDTFATFVRDSGLEFYPIGGDPAELMAYMVKNPGLIPQLHSLRAGEVQKKREMVAEMLDGCWRSCIEDDPISGKPFVAEAIIANPPSFAHIHCAQALGIPLHLMFTMPWSSTRAVPHPLANLKYSETTQEMANYWSYAIVEWLTWQGLGDVINGWRSKLDLEPVPATEGPMLAETLKIPFTYCWSPALMAKPKDWPAHIDVCGFFFRDPPDYKPPQSLDLFLQKGPKPIYIGFGSIVIDDPEQFTAIILEAVRLTGTRAIISRGWSKLGGEPSDSVYYIDDCPHEWLFQHVSAVVHHGGAGTTACGLRYGCPTAIVPFFGDQPFWGNLIASSGSGSKPIPYREVNVENLAEAFKFCLRTETKQAAQEIADKMRHESGVQAAVASFHRNLPVEQMQCGLLPDRAATWVCKTPSGPVRLSKLAAQVLVEHLRVDKKKLQLYEPKPIIIENRRWDPVTGATSAAIGTGTDMVKSTADIFLRPYKEYQDLQQRGRPSTSSSNRPPNIRSLSTPPPTTQEPTEQTPRHAATDLLSPGSPHHPYSHSRPQSPTPSTGPGARETTTTIASASAKSVGKFLGTYFKGVMVDIPLATAEGLRAVPKLYGEETKTYAPVTDWKSGLVVGGKSFGQGMVDGFTGLISQPVKGAKEEGALGVVKGLAKGTMGVGVGLGSAALSVVAYPGQGICRSIHASMKSKTRKELIKARYREAEFLATAAATGPSAPTVDRGALMRAFDGFRRKDGGKQRFDTWDLARQQGGTGN</sequence>
<dbReference type="InterPro" id="IPR004276">
    <property type="entry name" value="GlycoTrans_28_N"/>
</dbReference>
<evidence type="ECO:0000313" key="8">
    <source>
        <dbReference type="Proteomes" id="UP001610563"/>
    </source>
</evidence>
<gene>
    <name evidence="7" type="ORF">BJX66DRAFT_112717</name>
</gene>
<feature type="domain" description="Glycosyltransferase family 28 N-terminal" evidence="5">
    <location>
        <begin position="65"/>
        <end position="212"/>
    </location>
</feature>
<keyword evidence="8" id="KW-1185">Reference proteome</keyword>
<feature type="region of interest" description="Disordered" evidence="4">
    <location>
        <begin position="582"/>
        <end position="655"/>
    </location>
</feature>
<dbReference type="PANTHER" id="PTHR48050:SF27">
    <property type="entry name" value="GLUCOSYLTRANSFERASE, PUTATIVE (AFU_ORTHOLOGUE AFUA_7G04880)-RELATED"/>
    <property type="match status" value="1"/>
</dbReference>
<keyword evidence="3" id="KW-0443">Lipid metabolism</keyword>
<feature type="compositionally biased region" description="Low complexity" evidence="4">
    <location>
        <begin position="588"/>
        <end position="604"/>
    </location>
</feature>
<evidence type="ECO:0000313" key="7">
    <source>
        <dbReference type="EMBL" id="KAL2797115.1"/>
    </source>
</evidence>
<name>A0ABR4GF12_9EURO</name>
<dbReference type="InterPro" id="IPR002213">
    <property type="entry name" value="UDP_glucos_trans"/>
</dbReference>
<evidence type="ECO:0000256" key="2">
    <source>
        <dbReference type="ARBA" id="ARBA00022679"/>
    </source>
</evidence>
<dbReference type="SUPFAM" id="SSF53756">
    <property type="entry name" value="UDP-Glycosyltransferase/glycogen phosphorylase"/>
    <property type="match status" value="1"/>
</dbReference>
<evidence type="ECO:0000256" key="1">
    <source>
        <dbReference type="ARBA" id="ARBA00004184"/>
    </source>
</evidence>
<comment type="subcellular location">
    <subcellularLocation>
        <location evidence="1">Endomembrane system</location>
        <topology evidence="1">Peripheral membrane protein</topology>
    </subcellularLocation>
</comment>